<dbReference type="Gene3D" id="3.30.70.2510">
    <property type="match status" value="1"/>
</dbReference>
<dbReference type="EC" id="5.4.99.25" evidence="2"/>
<feature type="domain" description="Pus10 N-terminal eukaryotes" evidence="8">
    <location>
        <begin position="134"/>
        <end position="339"/>
    </location>
</feature>
<sequence>MEHTRAIPILGEKMYREGEKKREGNASVRDLRAPPTAFLFGSNRHSAFSGWKQQRRNLPAAPLPVCARCIFRLFGVLGRAYSFPSITDAVLKSFLEEPDNFHSNAGEIGCGANGATFVQFSNSSKETRNVQQYCSICLGILQFAHQDQELMKMSTNRVPVDDFTLAIAELVKKEDYHIDGFSIEVSMPPVIVANERAVRLYMKKKYESEEWFSAKFLHEHLSVKDALRTSTTALLEKHLGDVSDSNSFRIRLTYSHPEASRRLQSSLANNLSGKGAKTVMKNNVNKANDSYEGILRNSEQQTCNESDAAILRALEGMQDHVFYECFTVPPDKTFKPCHLTTTCYRMPIYIGGRYLKFSRNVSQTCWMVDDERIGEASVEEIVGKNILSVCRGDNYKFHAAGREDIDVRMLGSGRPFLIEIANSRRIPSKVDIGLISEKINNNDQNHVRVRNLSLIGNEAWTLMREGEAEKQKQYAALVWISRSLTDGDMQNISSLKDLDIIQRTPIRVLHRRSPLERKRIIHWMSIEKISSSSQYFLLHLCTQAGTYIKEFVHGDLGRTHPSVGSILGCRAEILQLDVTDVKMDIFN</sequence>
<dbReference type="InterPro" id="IPR048742">
    <property type="entry name" value="Pus10_N_euk"/>
</dbReference>
<keyword evidence="4" id="KW-0413">Isomerase</keyword>
<dbReference type="InterPro" id="IPR039894">
    <property type="entry name" value="Pus10-like"/>
</dbReference>
<accession>A0A8J5EVQ6</accession>
<feature type="domain" description="Pus10-like C-terminal" evidence="9">
    <location>
        <begin position="349"/>
        <end position="581"/>
    </location>
</feature>
<dbReference type="EMBL" id="JACMSC010000018">
    <property type="protein sequence ID" value="KAG6474979.1"/>
    <property type="molecule type" value="Genomic_DNA"/>
</dbReference>
<gene>
    <name evidence="10" type="ORF">ZIOFF_064196</name>
</gene>
<evidence type="ECO:0000259" key="9">
    <source>
        <dbReference type="Pfam" id="PF21238"/>
    </source>
</evidence>
<evidence type="ECO:0000256" key="1">
    <source>
        <dbReference type="ARBA" id="ARBA00009652"/>
    </source>
</evidence>
<evidence type="ECO:0000256" key="5">
    <source>
        <dbReference type="ARBA" id="ARBA00075270"/>
    </source>
</evidence>
<evidence type="ECO:0000256" key="4">
    <source>
        <dbReference type="ARBA" id="ARBA00023235"/>
    </source>
</evidence>
<evidence type="ECO:0000313" key="11">
    <source>
        <dbReference type="Proteomes" id="UP000734854"/>
    </source>
</evidence>
<comment type="caution">
    <text evidence="10">The sequence shown here is derived from an EMBL/GenBank/DDBJ whole genome shotgun (WGS) entry which is preliminary data.</text>
</comment>
<evidence type="ECO:0000313" key="10">
    <source>
        <dbReference type="EMBL" id="KAG6474979.1"/>
    </source>
</evidence>
<dbReference type="AlphaFoldDB" id="A0A8J5EVQ6"/>
<comment type="similarity">
    <text evidence="1">Belongs to the pseudouridine synthase Pus10 family.</text>
</comment>
<dbReference type="InterPro" id="IPR020103">
    <property type="entry name" value="PsdUridine_synth_cat_dom_sf"/>
</dbReference>
<dbReference type="PANTHER" id="PTHR21568:SF0">
    <property type="entry name" value="TRNA PSEUDOURIDINE SYNTHASE PUS10"/>
    <property type="match status" value="1"/>
</dbReference>
<dbReference type="InterPro" id="IPR048741">
    <property type="entry name" value="Pus10-like_C"/>
</dbReference>
<dbReference type="Pfam" id="PF21237">
    <property type="entry name" value="Pus10_N_euk"/>
    <property type="match status" value="1"/>
</dbReference>
<dbReference type="Proteomes" id="UP000734854">
    <property type="component" value="Unassembled WGS sequence"/>
</dbReference>
<protein>
    <recommendedName>
        <fullName evidence="2">tRNA pseudouridine(55) synthase</fullName>
        <ecNumber evidence="2">5.4.99.25</ecNumber>
    </recommendedName>
    <alternativeName>
        <fullName evidence="7">tRNA pseudouridine 55 synthase</fullName>
    </alternativeName>
    <alternativeName>
        <fullName evidence="5">tRNA pseudouridylate synthase</fullName>
    </alternativeName>
    <alternativeName>
        <fullName evidence="6">tRNA-uridine isomerase</fullName>
    </alternativeName>
</protein>
<reference evidence="10 11" key="1">
    <citation type="submission" date="2020-08" db="EMBL/GenBank/DDBJ databases">
        <title>Plant Genome Project.</title>
        <authorList>
            <person name="Zhang R.-G."/>
        </authorList>
    </citation>
    <scope>NUCLEOTIDE SEQUENCE [LARGE SCALE GENOMIC DNA]</scope>
    <source>
        <tissue evidence="10">Rhizome</tissue>
    </source>
</reference>
<dbReference type="Pfam" id="PF21238">
    <property type="entry name" value="Pus10_C"/>
    <property type="match status" value="1"/>
</dbReference>
<dbReference type="FunFam" id="3.30.70.2510:FF:000001">
    <property type="entry name" value="tRNA pseudouridine synthase Pus10"/>
    <property type="match status" value="1"/>
</dbReference>
<dbReference type="PANTHER" id="PTHR21568">
    <property type="entry name" value="TRNA PSEUDOURIDINE SYNTHASE PUS10"/>
    <property type="match status" value="1"/>
</dbReference>
<keyword evidence="3" id="KW-0819">tRNA processing</keyword>
<keyword evidence="11" id="KW-1185">Reference proteome</keyword>
<evidence type="ECO:0000256" key="2">
    <source>
        <dbReference type="ARBA" id="ARBA00012787"/>
    </source>
</evidence>
<dbReference type="Gene3D" id="3.30.70.3190">
    <property type="match status" value="1"/>
</dbReference>
<evidence type="ECO:0000256" key="7">
    <source>
        <dbReference type="ARBA" id="ARBA00083669"/>
    </source>
</evidence>
<organism evidence="10 11">
    <name type="scientific">Zingiber officinale</name>
    <name type="common">Ginger</name>
    <name type="synonym">Amomum zingiber</name>
    <dbReference type="NCBI Taxonomy" id="94328"/>
    <lineage>
        <taxon>Eukaryota</taxon>
        <taxon>Viridiplantae</taxon>
        <taxon>Streptophyta</taxon>
        <taxon>Embryophyta</taxon>
        <taxon>Tracheophyta</taxon>
        <taxon>Spermatophyta</taxon>
        <taxon>Magnoliopsida</taxon>
        <taxon>Liliopsida</taxon>
        <taxon>Zingiberales</taxon>
        <taxon>Zingiberaceae</taxon>
        <taxon>Zingiber</taxon>
    </lineage>
</organism>
<dbReference type="SUPFAM" id="SSF55120">
    <property type="entry name" value="Pseudouridine synthase"/>
    <property type="match status" value="1"/>
</dbReference>
<dbReference type="GO" id="GO:0160148">
    <property type="term" value="F:tRNA pseudouridine(55) synthase activity"/>
    <property type="evidence" value="ECO:0007669"/>
    <property type="project" value="UniProtKB-EC"/>
</dbReference>
<dbReference type="FunFam" id="3.30.70.3190:FF:000001">
    <property type="entry name" value="tRNA pseudouridine synthase Pus10"/>
    <property type="match status" value="1"/>
</dbReference>
<dbReference type="GO" id="GO:0031119">
    <property type="term" value="P:tRNA pseudouridine synthesis"/>
    <property type="evidence" value="ECO:0007669"/>
    <property type="project" value="TreeGrafter"/>
</dbReference>
<name>A0A8J5EVQ6_ZINOF</name>
<evidence type="ECO:0000256" key="6">
    <source>
        <dbReference type="ARBA" id="ARBA00079393"/>
    </source>
</evidence>
<proteinExistence type="inferred from homology"/>
<dbReference type="NCBIfam" id="TIGR01213">
    <property type="entry name" value="pseudo_Pus10arc"/>
    <property type="match status" value="1"/>
</dbReference>
<evidence type="ECO:0000256" key="3">
    <source>
        <dbReference type="ARBA" id="ARBA00022694"/>
    </source>
</evidence>
<evidence type="ECO:0000259" key="8">
    <source>
        <dbReference type="Pfam" id="PF21237"/>
    </source>
</evidence>
<dbReference type="GO" id="GO:0003723">
    <property type="term" value="F:RNA binding"/>
    <property type="evidence" value="ECO:0007669"/>
    <property type="project" value="InterPro"/>
</dbReference>